<dbReference type="AlphaFoldDB" id="A0A9D1UX02"/>
<accession>A0A9D1UX02</accession>
<dbReference type="Pfam" id="PF03358">
    <property type="entry name" value="FMN_red"/>
    <property type="match status" value="1"/>
</dbReference>
<evidence type="ECO:0000313" key="3">
    <source>
        <dbReference type="Proteomes" id="UP000823963"/>
    </source>
</evidence>
<proteinExistence type="predicted"/>
<feature type="domain" description="NADPH-dependent FMN reductase-like" evidence="1">
    <location>
        <begin position="1"/>
        <end position="71"/>
    </location>
</feature>
<dbReference type="SUPFAM" id="SSF52218">
    <property type="entry name" value="Flavoproteins"/>
    <property type="match status" value="1"/>
</dbReference>
<organism evidence="2 3">
    <name type="scientific">Candidatus Ligilactobacillus excrementigallinarum</name>
    <dbReference type="NCBI Taxonomy" id="2838641"/>
    <lineage>
        <taxon>Bacteria</taxon>
        <taxon>Bacillati</taxon>
        <taxon>Bacillota</taxon>
        <taxon>Bacilli</taxon>
        <taxon>Lactobacillales</taxon>
        <taxon>Lactobacillaceae</taxon>
        <taxon>Ligilactobacillus</taxon>
    </lineage>
</organism>
<dbReference type="EMBL" id="DXFP01000036">
    <property type="protein sequence ID" value="HIX01963.1"/>
    <property type="molecule type" value="Genomic_DNA"/>
</dbReference>
<dbReference type="InterPro" id="IPR029039">
    <property type="entry name" value="Flavoprotein-like_sf"/>
</dbReference>
<reference evidence="2" key="1">
    <citation type="journal article" date="2021" name="PeerJ">
        <title>Extensive microbial diversity within the chicken gut microbiome revealed by metagenomics and culture.</title>
        <authorList>
            <person name="Gilroy R."/>
            <person name="Ravi A."/>
            <person name="Getino M."/>
            <person name="Pursley I."/>
            <person name="Horton D.L."/>
            <person name="Alikhan N.F."/>
            <person name="Baker D."/>
            <person name="Gharbi K."/>
            <person name="Hall N."/>
            <person name="Watson M."/>
            <person name="Adriaenssens E.M."/>
            <person name="Foster-Nyarko E."/>
            <person name="Jarju S."/>
            <person name="Secka A."/>
            <person name="Antonio M."/>
            <person name="Oren A."/>
            <person name="Chaudhuri R.R."/>
            <person name="La Ragione R."/>
            <person name="Hildebrand F."/>
            <person name="Pallen M.J."/>
        </authorList>
    </citation>
    <scope>NUCLEOTIDE SEQUENCE</scope>
    <source>
        <strain evidence="2">6627</strain>
    </source>
</reference>
<dbReference type="Gene3D" id="3.40.50.360">
    <property type="match status" value="1"/>
</dbReference>
<protein>
    <submittedName>
        <fullName evidence="2">NAD(P)H-dependent oxidoreductase</fullName>
    </submittedName>
</protein>
<evidence type="ECO:0000313" key="2">
    <source>
        <dbReference type="EMBL" id="HIX01963.1"/>
    </source>
</evidence>
<comment type="caution">
    <text evidence="2">The sequence shown here is derived from an EMBL/GenBank/DDBJ whole genome shotgun (WGS) entry which is preliminary data.</text>
</comment>
<dbReference type="InterPro" id="IPR005025">
    <property type="entry name" value="FMN_Rdtase-like_dom"/>
</dbReference>
<gene>
    <name evidence="2" type="ORF">H9861_04330</name>
</gene>
<evidence type="ECO:0000259" key="1">
    <source>
        <dbReference type="Pfam" id="PF03358"/>
    </source>
</evidence>
<dbReference type="GO" id="GO:0016491">
    <property type="term" value="F:oxidoreductase activity"/>
    <property type="evidence" value="ECO:0007669"/>
    <property type="project" value="InterPro"/>
</dbReference>
<sequence>MQAADTWVICTPVYWHNMSGHLKTWFDRMSEYPHRMWYGKKLGLGVQGMEPSDTIEPMKRLMKRFCSLNQMDFLGEATTNQEIKELNSKLKQLI</sequence>
<name>A0A9D1UX02_9LACO</name>
<dbReference type="Proteomes" id="UP000823963">
    <property type="component" value="Unassembled WGS sequence"/>
</dbReference>
<reference evidence="2" key="2">
    <citation type="submission" date="2021-04" db="EMBL/GenBank/DDBJ databases">
        <authorList>
            <person name="Gilroy R."/>
        </authorList>
    </citation>
    <scope>NUCLEOTIDE SEQUENCE</scope>
    <source>
        <strain evidence="2">6627</strain>
    </source>
</reference>